<accession>A0ABT4ANC7</accession>
<evidence type="ECO:0000256" key="1">
    <source>
        <dbReference type="SAM" id="MobiDB-lite"/>
    </source>
</evidence>
<dbReference type="EMBL" id="JAPNKA010000001">
    <property type="protein sequence ID" value="MCY1083170.1"/>
    <property type="molecule type" value="Genomic_DNA"/>
</dbReference>
<evidence type="ECO:0000313" key="2">
    <source>
        <dbReference type="EMBL" id="MCY1083170.1"/>
    </source>
</evidence>
<sequence length="153" mass="16944">MDIQHPNDPRQQFPLLSAFGMEGDVEDGLTNSHRPVLAADLTRKEREPLPPPEAQAAEQGDEEDSIIWVSPVAPVHQVVRRVEGFLGLVCRWVPARVANEELGDALERIHTLAGVGIPAWMLYAQAGVSAFWALVHTVQDAAIRLTRTQRAER</sequence>
<reference evidence="2 3" key="1">
    <citation type="submission" date="2022-11" db="EMBL/GenBank/DDBJ databases">
        <title>Minimal conservation of predation-associated metabolite biosynthetic gene clusters underscores biosynthetic potential of Myxococcota including descriptions for ten novel species: Archangium lansinium sp. nov., Myxococcus landrumus sp. nov., Nannocystis bai.</title>
        <authorList>
            <person name="Ahearne A."/>
            <person name="Stevens C."/>
            <person name="Phillips K."/>
        </authorList>
    </citation>
    <scope>NUCLEOTIDE SEQUENCE [LARGE SCALE GENOMIC DNA]</scope>
    <source>
        <strain evidence="2 3">MIWBW</strain>
    </source>
</reference>
<dbReference type="Proteomes" id="UP001207654">
    <property type="component" value="Unassembled WGS sequence"/>
</dbReference>
<proteinExistence type="predicted"/>
<keyword evidence="3" id="KW-1185">Reference proteome</keyword>
<protein>
    <submittedName>
        <fullName evidence="2">Uncharacterized protein</fullName>
    </submittedName>
</protein>
<gene>
    <name evidence="2" type="ORF">OV287_52915</name>
</gene>
<organism evidence="2 3">
    <name type="scientific">Archangium lansingense</name>
    <dbReference type="NCBI Taxonomy" id="2995310"/>
    <lineage>
        <taxon>Bacteria</taxon>
        <taxon>Pseudomonadati</taxon>
        <taxon>Myxococcota</taxon>
        <taxon>Myxococcia</taxon>
        <taxon>Myxococcales</taxon>
        <taxon>Cystobacterineae</taxon>
        <taxon>Archangiaceae</taxon>
        <taxon>Archangium</taxon>
    </lineage>
</organism>
<name>A0ABT4ANC7_9BACT</name>
<dbReference type="RefSeq" id="WP_267541711.1">
    <property type="nucleotide sequence ID" value="NZ_JAPNKA010000001.1"/>
</dbReference>
<evidence type="ECO:0000313" key="3">
    <source>
        <dbReference type="Proteomes" id="UP001207654"/>
    </source>
</evidence>
<comment type="caution">
    <text evidence="2">The sequence shown here is derived from an EMBL/GenBank/DDBJ whole genome shotgun (WGS) entry which is preliminary data.</text>
</comment>
<feature type="region of interest" description="Disordered" evidence="1">
    <location>
        <begin position="24"/>
        <end position="63"/>
    </location>
</feature>